<dbReference type="Pfam" id="PF10531">
    <property type="entry name" value="SLBB"/>
    <property type="match status" value="1"/>
</dbReference>
<dbReference type="AlphaFoldDB" id="A0AA46BMQ4"/>
<sequence>MTKPGVVTVPAGSRASQAIAAAGGFARGSDARSINMAKPLSDGEQIIVAALGEAAPAAAVSSPGASTTAAGKVNLNSADQTTLETLPGVGPVMAGKIIKWRTDNGRFTRVEDLNEVSGVGEKTFAKLAQLVTV</sequence>
<reference evidence="2 3" key="1">
    <citation type="submission" date="2018-06" db="EMBL/GenBank/DDBJ databases">
        <authorList>
            <consortium name="Pathogen Informatics"/>
            <person name="Doyle S."/>
        </authorList>
    </citation>
    <scope>NUCLEOTIDE SEQUENCE [LARGE SCALE GENOMIC DNA]</scope>
    <source>
        <strain evidence="2 3">NCTC7915</strain>
    </source>
</reference>
<protein>
    <submittedName>
        <fullName evidence="2">ComE operon protein 1</fullName>
    </submittedName>
</protein>
<dbReference type="InterPro" id="IPR051675">
    <property type="entry name" value="Endo/Exo/Phosphatase_dom_1"/>
</dbReference>
<dbReference type="GO" id="GO:0015628">
    <property type="term" value="P:protein secretion by the type II secretion system"/>
    <property type="evidence" value="ECO:0007669"/>
    <property type="project" value="TreeGrafter"/>
</dbReference>
<dbReference type="SUPFAM" id="SSF47781">
    <property type="entry name" value="RuvA domain 2-like"/>
    <property type="match status" value="1"/>
</dbReference>
<gene>
    <name evidence="2" type="primary">comEA</name>
    <name evidence="2" type="ORF">NCTC7915_00864</name>
</gene>
<dbReference type="InterPro" id="IPR003583">
    <property type="entry name" value="Hlx-hairpin-Hlx_DNA-bd_motif"/>
</dbReference>
<dbReference type="PANTHER" id="PTHR21180">
    <property type="entry name" value="ENDONUCLEASE/EXONUCLEASE/PHOSPHATASE FAMILY DOMAIN-CONTAINING PROTEIN 1"/>
    <property type="match status" value="1"/>
</dbReference>
<dbReference type="GO" id="GO:0003677">
    <property type="term" value="F:DNA binding"/>
    <property type="evidence" value="ECO:0007669"/>
    <property type="project" value="InterPro"/>
</dbReference>
<dbReference type="Pfam" id="PF12836">
    <property type="entry name" value="HHH_3"/>
    <property type="match status" value="1"/>
</dbReference>
<feature type="domain" description="Helix-hairpin-helix DNA-binding motif class 1" evidence="1">
    <location>
        <begin position="81"/>
        <end position="100"/>
    </location>
</feature>
<accession>A0AA46BMQ4</accession>
<feature type="domain" description="Helix-hairpin-helix DNA-binding motif class 1" evidence="1">
    <location>
        <begin position="111"/>
        <end position="130"/>
    </location>
</feature>
<evidence type="ECO:0000313" key="2">
    <source>
        <dbReference type="EMBL" id="STD07819.1"/>
    </source>
</evidence>
<name>A0AA46BMQ4_9MICO</name>
<dbReference type="GO" id="GO:0015627">
    <property type="term" value="C:type II protein secretion system complex"/>
    <property type="evidence" value="ECO:0007669"/>
    <property type="project" value="TreeGrafter"/>
</dbReference>
<dbReference type="SMART" id="SM00278">
    <property type="entry name" value="HhH1"/>
    <property type="match status" value="2"/>
</dbReference>
<dbReference type="Proteomes" id="UP000254118">
    <property type="component" value="Unassembled WGS sequence"/>
</dbReference>
<dbReference type="InterPro" id="IPR019554">
    <property type="entry name" value="Soluble_ligand-bd"/>
</dbReference>
<evidence type="ECO:0000313" key="3">
    <source>
        <dbReference type="Proteomes" id="UP000254118"/>
    </source>
</evidence>
<dbReference type="InterPro" id="IPR010994">
    <property type="entry name" value="RuvA_2-like"/>
</dbReference>
<dbReference type="EMBL" id="UFYA01000001">
    <property type="protein sequence ID" value="STD07819.1"/>
    <property type="molecule type" value="Genomic_DNA"/>
</dbReference>
<dbReference type="Gene3D" id="1.10.150.320">
    <property type="entry name" value="Photosystem II 12 kDa extrinsic protein"/>
    <property type="match status" value="1"/>
</dbReference>
<proteinExistence type="predicted"/>
<organism evidence="2 3">
    <name type="scientific">Dermatophilus congolensis</name>
    <dbReference type="NCBI Taxonomy" id="1863"/>
    <lineage>
        <taxon>Bacteria</taxon>
        <taxon>Bacillati</taxon>
        <taxon>Actinomycetota</taxon>
        <taxon>Actinomycetes</taxon>
        <taxon>Micrococcales</taxon>
        <taxon>Dermatophilaceae</taxon>
        <taxon>Dermatophilus</taxon>
    </lineage>
</organism>
<evidence type="ECO:0000259" key="1">
    <source>
        <dbReference type="SMART" id="SM00278"/>
    </source>
</evidence>
<dbReference type="GO" id="GO:0006281">
    <property type="term" value="P:DNA repair"/>
    <property type="evidence" value="ECO:0007669"/>
    <property type="project" value="InterPro"/>
</dbReference>
<dbReference type="PANTHER" id="PTHR21180:SF32">
    <property type="entry name" value="ENDONUCLEASE_EXONUCLEASE_PHOSPHATASE FAMILY DOMAIN-CONTAINING PROTEIN 1"/>
    <property type="match status" value="1"/>
</dbReference>
<comment type="caution">
    <text evidence="2">The sequence shown here is derived from an EMBL/GenBank/DDBJ whole genome shotgun (WGS) entry which is preliminary data.</text>
</comment>